<dbReference type="Proteomes" id="UP000198656">
    <property type="component" value="Unassembled WGS sequence"/>
</dbReference>
<accession>A0A1G8JT13</accession>
<evidence type="ECO:0000313" key="2">
    <source>
        <dbReference type="Proteomes" id="UP000198656"/>
    </source>
</evidence>
<dbReference type="EMBL" id="FNCP01000034">
    <property type="protein sequence ID" value="SDI33730.1"/>
    <property type="molecule type" value="Genomic_DNA"/>
</dbReference>
<proteinExistence type="predicted"/>
<reference evidence="2" key="1">
    <citation type="submission" date="2016-10" db="EMBL/GenBank/DDBJ databases">
        <authorList>
            <person name="Varghese N."/>
            <person name="Submissions S."/>
        </authorList>
    </citation>
    <scope>NUCLEOTIDE SEQUENCE [LARGE SCALE GENOMIC DNA]</scope>
    <source>
        <strain evidence="2">DSM 8344</strain>
    </source>
</reference>
<protein>
    <submittedName>
        <fullName evidence="1">Uncharacterized protein</fullName>
    </submittedName>
</protein>
<organism evidence="1 2">
    <name type="scientific">Desulfosporosinus hippei DSM 8344</name>
    <dbReference type="NCBI Taxonomy" id="1121419"/>
    <lineage>
        <taxon>Bacteria</taxon>
        <taxon>Bacillati</taxon>
        <taxon>Bacillota</taxon>
        <taxon>Clostridia</taxon>
        <taxon>Eubacteriales</taxon>
        <taxon>Desulfitobacteriaceae</taxon>
        <taxon>Desulfosporosinus</taxon>
    </lineage>
</organism>
<sequence length="50" mass="5852">MLSVLLFIILFITAIAIMELLGTDNREKVMNDFCNMECKQSIKKKYKFCC</sequence>
<dbReference type="STRING" id="1121419.SAMN05443529_1347"/>
<dbReference type="AlphaFoldDB" id="A0A1G8JT13"/>
<keyword evidence="2" id="KW-1185">Reference proteome</keyword>
<evidence type="ECO:0000313" key="1">
    <source>
        <dbReference type="EMBL" id="SDI33730.1"/>
    </source>
</evidence>
<name>A0A1G8JT13_9FIRM</name>
<gene>
    <name evidence="1" type="ORF">SAMN05443529_1347</name>
</gene>